<sequence length="135" mass="14990">MQQLMVMVELMSMPADGPSADVIPVKIGGFEFPDDQYYAKHLPLIWPEDAREAETRIRAFFKRIAIVLDIAGADAILQKEFDTIFSRVQLGRLPRGRSSVGEATKAAIGCSQGHASHYLVQARLLLDNHVRSVVI</sequence>
<protein>
    <submittedName>
        <fullName evidence="1">Uncharacterized protein</fullName>
    </submittedName>
</protein>
<proteinExistence type="predicted"/>
<dbReference type="AlphaFoldDB" id="A0A7S4SGN2"/>
<evidence type="ECO:0000313" key="1">
    <source>
        <dbReference type="EMBL" id="CAE4645020.1"/>
    </source>
</evidence>
<organism evidence="1">
    <name type="scientific">Alexandrium monilatum</name>
    <dbReference type="NCBI Taxonomy" id="311494"/>
    <lineage>
        <taxon>Eukaryota</taxon>
        <taxon>Sar</taxon>
        <taxon>Alveolata</taxon>
        <taxon>Dinophyceae</taxon>
        <taxon>Gonyaulacales</taxon>
        <taxon>Pyrocystaceae</taxon>
        <taxon>Alexandrium</taxon>
    </lineage>
</organism>
<gene>
    <name evidence="1" type="ORF">AMON00008_LOCUS49920</name>
</gene>
<name>A0A7S4SGN2_9DINO</name>
<accession>A0A7S4SGN2</accession>
<dbReference type="EMBL" id="HBNR01070482">
    <property type="protein sequence ID" value="CAE4645020.1"/>
    <property type="molecule type" value="Transcribed_RNA"/>
</dbReference>
<reference evidence="1" key="1">
    <citation type="submission" date="2021-01" db="EMBL/GenBank/DDBJ databases">
        <authorList>
            <person name="Corre E."/>
            <person name="Pelletier E."/>
            <person name="Niang G."/>
            <person name="Scheremetjew M."/>
            <person name="Finn R."/>
            <person name="Kale V."/>
            <person name="Holt S."/>
            <person name="Cochrane G."/>
            <person name="Meng A."/>
            <person name="Brown T."/>
            <person name="Cohen L."/>
        </authorList>
    </citation>
    <scope>NUCLEOTIDE SEQUENCE</scope>
    <source>
        <strain evidence="1">CCMP3105</strain>
    </source>
</reference>